<comment type="caution">
    <text evidence="2">The sequence shown here is derived from an EMBL/GenBank/DDBJ whole genome shotgun (WGS) entry which is preliminary data.</text>
</comment>
<dbReference type="InterPro" id="IPR015410">
    <property type="entry name" value="DUF1985"/>
</dbReference>
<accession>A0A8K0DPG6</accession>
<evidence type="ECO:0000313" key="3">
    <source>
        <dbReference type="Proteomes" id="UP000796880"/>
    </source>
</evidence>
<evidence type="ECO:0000313" key="2">
    <source>
        <dbReference type="EMBL" id="KAF3434942.1"/>
    </source>
</evidence>
<dbReference type="PANTHER" id="PTHR48449:SF1">
    <property type="entry name" value="DUF1985 DOMAIN-CONTAINING PROTEIN"/>
    <property type="match status" value="1"/>
</dbReference>
<evidence type="ECO:0000259" key="1">
    <source>
        <dbReference type="Pfam" id="PF09331"/>
    </source>
</evidence>
<sequence>MDSYVRMFADNAIYSAKVTIKSYLNSAINTIKEKLSTTQLGMFEKTCFGHFLDMQELQFNGQVVNHMLWRQCICDDLNIMVFNFGGSGARFTIQEFCLISGLFCGPVPTTRPTTSGRFRDTYFRKFPLHNHDIVEVFSTATCENDDDMVKLALLYFLETVILSKEKPTPIPVERVDMLDDIKYFLTYPWGTLSYDATVKSMRGCPGKRSNASHTYSITGFPIAFMVWGYETIPSLAEAFGIKSSLPDVPSRIGLLVGCQRRKFWRIFLRTGYMKRLWLPAHHALEAKSRDAPLLKIVGVDLDLDRGNWWKIDCACDGGDYLP</sequence>
<organism evidence="2 3">
    <name type="scientific">Rhamnella rubrinervis</name>
    <dbReference type="NCBI Taxonomy" id="2594499"/>
    <lineage>
        <taxon>Eukaryota</taxon>
        <taxon>Viridiplantae</taxon>
        <taxon>Streptophyta</taxon>
        <taxon>Embryophyta</taxon>
        <taxon>Tracheophyta</taxon>
        <taxon>Spermatophyta</taxon>
        <taxon>Magnoliopsida</taxon>
        <taxon>eudicotyledons</taxon>
        <taxon>Gunneridae</taxon>
        <taxon>Pentapetalae</taxon>
        <taxon>rosids</taxon>
        <taxon>fabids</taxon>
        <taxon>Rosales</taxon>
        <taxon>Rhamnaceae</taxon>
        <taxon>rhamnoid group</taxon>
        <taxon>Rhamneae</taxon>
        <taxon>Rhamnella</taxon>
    </lineage>
</organism>
<dbReference type="PANTHER" id="PTHR48449">
    <property type="entry name" value="DUF1985 DOMAIN-CONTAINING PROTEIN"/>
    <property type="match status" value="1"/>
</dbReference>
<gene>
    <name evidence="2" type="ORF">FNV43_RR22029</name>
</gene>
<dbReference type="AlphaFoldDB" id="A0A8K0DPG6"/>
<proteinExistence type="predicted"/>
<feature type="domain" description="DUF1985" evidence="1">
    <location>
        <begin position="68"/>
        <end position="200"/>
    </location>
</feature>
<keyword evidence="3" id="KW-1185">Reference proteome</keyword>
<dbReference type="OrthoDB" id="1930729at2759"/>
<protein>
    <recommendedName>
        <fullName evidence="1">DUF1985 domain-containing protein</fullName>
    </recommendedName>
</protein>
<dbReference type="Pfam" id="PF09331">
    <property type="entry name" value="DUF1985"/>
    <property type="match status" value="1"/>
</dbReference>
<dbReference type="EMBL" id="VOIH02000010">
    <property type="protein sequence ID" value="KAF3434942.1"/>
    <property type="molecule type" value="Genomic_DNA"/>
</dbReference>
<dbReference type="Proteomes" id="UP000796880">
    <property type="component" value="Unassembled WGS sequence"/>
</dbReference>
<reference evidence="2" key="1">
    <citation type="submission" date="2020-03" db="EMBL/GenBank/DDBJ databases">
        <title>A high-quality chromosome-level genome assembly of a woody plant with both climbing and erect habits, Rhamnella rubrinervis.</title>
        <authorList>
            <person name="Lu Z."/>
            <person name="Yang Y."/>
            <person name="Zhu X."/>
            <person name="Sun Y."/>
        </authorList>
    </citation>
    <scope>NUCLEOTIDE SEQUENCE</scope>
    <source>
        <strain evidence="2">BYM</strain>
        <tissue evidence="2">Leaf</tissue>
    </source>
</reference>
<name>A0A8K0DPG6_9ROSA</name>